<dbReference type="EMBL" id="JAWDIQ010000003">
    <property type="protein sequence ID" value="MDY0410248.1"/>
    <property type="molecule type" value="Genomic_DNA"/>
</dbReference>
<comment type="caution">
    <text evidence="4">The sequence shown here is derived from an EMBL/GenBank/DDBJ whole genome shotgun (WGS) entry which is preliminary data.</text>
</comment>
<comment type="similarity">
    <text evidence="1">Belongs to the zinc-associated anti-sigma factor (ZAS) superfamily. Anti-sigma-W factor family.</text>
</comment>
<evidence type="ECO:0000256" key="2">
    <source>
        <dbReference type="ARBA" id="ARBA00024438"/>
    </source>
</evidence>
<evidence type="ECO:0000313" key="5">
    <source>
        <dbReference type="Proteomes" id="UP001275315"/>
    </source>
</evidence>
<name>A0ABU5CV42_9BACI</name>
<dbReference type="RefSeq" id="WP_320381120.1">
    <property type="nucleotide sequence ID" value="NZ_JAWDIQ010000003.1"/>
</dbReference>
<reference evidence="4 5" key="1">
    <citation type="submission" date="2023-10" db="EMBL/GenBank/DDBJ databases">
        <title>Virgibacillus soli CC-YMP-6 genome.</title>
        <authorList>
            <person name="Miliotis G."/>
            <person name="Sengupta P."/>
            <person name="Hameed A."/>
            <person name="Chuvochina M."/>
            <person name="Mcdonagh F."/>
            <person name="Simpson A.C."/>
            <person name="Singh N.K."/>
            <person name="Rekha P.D."/>
            <person name="Raman K."/>
            <person name="Hugenholtz P."/>
            <person name="Venkateswaran K."/>
        </authorList>
    </citation>
    <scope>NUCLEOTIDE SEQUENCE [LARGE SCALE GENOMIC DNA]</scope>
    <source>
        <strain evidence="4 5">CC-YMP-6</strain>
    </source>
</reference>
<accession>A0ABU5CV42</accession>
<protein>
    <recommendedName>
        <fullName evidence="2">Anti-sigma-W factor RsiW</fullName>
    </recommendedName>
</protein>
<dbReference type="Proteomes" id="UP001275315">
    <property type="component" value="Unassembled WGS sequence"/>
</dbReference>
<dbReference type="InterPro" id="IPR041916">
    <property type="entry name" value="Anti_sigma_zinc_sf"/>
</dbReference>
<gene>
    <name evidence="4" type="ORF">RWD45_18980</name>
</gene>
<keyword evidence="5" id="KW-1185">Reference proteome</keyword>
<proteinExistence type="inferred from homology"/>
<evidence type="ECO:0000313" key="4">
    <source>
        <dbReference type="EMBL" id="MDY0410248.1"/>
    </source>
</evidence>
<evidence type="ECO:0000259" key="3">
    <source>
        <dbReference type="Pfam" id="PF13490"/>
    </source>
</evidence>
<dbReference type="Pfam" id="PF13490">
    <property type="entry name" value="zf-HC2"/>
    <property type="match status" value="1"/>
</dbReference>
<organism evidence="4 5">
    <name type="scientific">Paracerasibacillus soli</name>
    <dbReference type="NCBI Taxonomy" id="480284"/>
    <lineage>
        <taxon>Bacteria</taxon>
        <taxon>Bacillati</taxon>
        <taxon>Bacillota</taxon>
        <taxon>Bacilli</taxon>
        <taxon>Bacillales</taxon>
        <taxon>Bacillaceae</taxon>
        <taxon>Paracerasibacillus</taxon>
    </lineage>
</organism>
<feature type="domain" description="Putative zinc-finger" evidence="3">
    <location>
        <begin position="6"/>
        <end position="41"/>
    </location>
</feature>
<dbReference type="Gene3D" id="1.10.10.1320">
    <property type="entry name" value="Anti-sigma factor, zinc-finger domain"/>
    <property type="match status" value="1"/>
</dbReference>
<evidence type="ECO:0000256" key="1">
    <source>
        <dbReference type="ARBA" id="ARBA00024353"/>
    </source>
</evidence>
<dbReference type="InterPro" id="IPR027383">
    <property type="entry name" value="Znf_put"/>
</dbReference>
<sequence length="69" mass="8149">MDKLDCNKEIIQLMHIYLDGDISMDDEAKLRKHLEDCSDCQKYFHELKRTITLVKSVEQVEALPTLLKR</sequence>